<evidence type="ECO:0000313" key="2">
    <source>
        <dbReference type="Proteomes" id="UP000024816"/>
    </source>
</evidence>
<dbReference type="eggNOG" id="COG5321">
    <property type="taxonomic scope" value="Bacteria"/>
</dbReference>
<dbReference type="Pfam" id="PF06319">
    <property type="entry name" value="MmcB-like"/>
    <property type="match status" value="1"/>
</dbReference>
<dbReference type="STRING" id="1280952.HJA_17495"/>
<comment type="caution">
    <text evidence="1">The sequence shown here is derived from an EMBL/GenBank/DDBJ whole genome shotgun (WGS) entry which is preliminary data.</text>
</comment>
<dbReference type="RefSeq" id="WP_035585027.1">
    <property type="nucleotide sequence ID" value="NZ_ARYJ01000023.1"/>
</dbReference>
<dbReference type="EMBL" id="ARYJ01000023">
    <property type="protein sequence ID" value="KCZ82814.1"/>
    <property type="molecule type" value="Genomic_DNA"/>
</dbReference>
<sequence>MADGADTTEDLARAAAIARGTLRLLADLGLCGIQEMTLANNRRADIAAIGPGGEVWMVEIKSGVADFRSDAKWPEYMPFCDRFWFAVDHDFPQELIPEEAGLIVADAFGAAVIREAPAEKLSPARRKAVTLRLARLAAMRLSAAADAGWTASEAALTSTGL</sequence>
<protein>
    <recommendedName>
        <fullName evidence="3">DNA repair protein MmcB-related protein</fullName>
    </recommendedName>
</protein>
<evidence type="ECO:0000313" key="1">
    <source>
        <dbReference type="EMBL" id="KCZ82814.1"/>
    </source>
</evidence>
<dbReference type="AlphaFoldDB" id="A0A059F6G9"/>
<reference evidence="1 2" key="1">
    <citation type="journal article" date="2014" name="Antonie Van Leeuwenhoek">
        <title>Hyphomonas beringensis sp. nov. and Hyphomonas chukchiensis sp. nov., isolated from surface seawater of the Bering Sea and Chukchi Sea.</title>
        <authorList>
            <person name="Li C."/>
            <person name="Lai Q."/>
            <person name="Li G."/>
            <person name="Dong C."/>
            <person name="Wang J."/>
            <person name="Liao Y."/>
            <person name="Shao Z."/>
        </authorList>
    </citation>
    <scope>NUCLEOTIDE SEQUENCE [LARGE SCALE GENOMIC DNA]</scope>
    <source>
        <strain evidence="1 2">VP2</strain>
    </source>
</reference>
<organism evidence="1 2">
    <name type="scientific">Hyphomonas jannaschiana VP2</name>
    <dbReference type="NCBI Taxonomy" id="1280952"/>
    <lineage>
        <taxon>Bacteria</taxon>
        <taxon>Pseudomonadati</taxon>
        <taxon>Pseudomonadota</taxon>
        <taxon>Alphaproteobacteria</taxon>
        <taxon>Hyphomonadales</taxon>
        <taxon>Hyphomonadaceae</taxon>
        <taxon>Hyphomonas</taxon>
    </lineage>
</organism>
<dbReference type="PIRSF" id="PIRSF031796">
    <property type="entry name" value="UPC031796"/>
    <property type="match status" value="1"/>
</dbReference>
<dbReference type="InterPro" id="IPR009394">
    <property type="entry name" value="MmcB-like"/>
</dbReference>
<accession>A0A059F6G9</accession>
<dbReference type="OrthoDB" id="5194526at2"/>
<proteinExistence type="predicted"/>
<gene>
    <name evidence="1" type="ORF">HJA_17495</name>
</gene>
<name>A0A059F6G9_9PROT</name>
<evidence type="ECO:0008006" key="3">
    <source>
        <dbReference type="Google" id="ProtNLM"/>
    </source>
</evidence>
<dbReference type="PATRIC" id="fig|1280952.3.peg.3499"/>
<dbReference type="Proteomes" id="UP000024816">
    <property type="component" value="Unassembled WGS sequence"/>
</dbReference>
<keyword evidence="2" id="KW-1185">Reference proteome</keyword>